<keyword evidence="4" id="KW-1185">Reference proteome</keyword>
<dbReference type="InterPro" id="IPR040824">
    <property type="entry name" value="LPD3"/>
</dbReference>
<gene>
    <name evidence="3" type="ORF">MN210_18400</name>
</gene>
<evidence type="ECO:0000313" key="3">
    <source>
        <dbReference type="EMBL" id="WXX24812.1"/>
    </source>
</evidence>
<feature type="domain" description="Large polyvalent protein-associated" evidence="1">
    <location>
        <begin position="908"/>
        <end position="984"/>
    </location>
</feature>
<dbReference type="Proteomes" id="UP000829560">
    <property type="component" value="Chromosome"/>
</dbReference>
<dbReference type="InterPro" id="IPR041047">
    <property type="entry name" value="LPD1"/>
</dbReference>
<organism evidence="3 4">
    <name type="scientific">Psychrobacter raelei</name>
    <dbReference type="NCBI Taxonomy" id="2565531"/>
    <lineage>
        <taxon>Bacteria</taxon>
        <taxon>Pseudomonadati</taxon>
        <taxon>Pseudomonadota</taxon>
        <taxon>Gammaproteobacteria</taxon>
        <taxon>Moraxellales</taxon>
        <taxon>Moraxellaceae</taxon>
        <taxon>Psychrobacter</taxon>
    </lineage>
</organism>
<dbReference type="AlphaFoldDB" id="A0AAU6PWI5"/>
<evidence type="ECO:0000259" key="1">
    <source>
        <dbReference type="Pfam" id="PF18796"/>
    </source>
</evidence>
<dbReference type="KEGG" id="prae:MN210_18400"/>
<accession>A0AAU6PWI5</accession>
<dbReference type="RefSeq" id="WP_338412793.1">
    <property type="nucleotide sequence ID" value="NZ_CP093310.2"/>
</dbReference>
<reference evidence="3" key="1">
    <citation type="submission" date="2024-03" db="EMBL/GenBank/DDBJ databases">
        <title>Psychrobacter raelis sp. nov. isolated from a dog with peritonitis.</title>
        <authorList>
            <person name="Schiavone A."/>
            <person name="Manzulli V."/>
            <person name="Camarda A."/>
            <person name="Cafiero M.A."/>
            <person name="Vasco I."/>
            <person name="Marino L."/>
            <person name="Pennuzzi G."/>
            <person name="Serrecchia L."/>
            <person name="Galante D."/>
            <person name="Pugliese N."/>
        </authorList>
    </citation>
    <scope>NUCLEOTIDE SEQUENCE</scope>
    <source>
        <strain evidence="3">PraFG1</strain>
    </source>
</reference>
<evidence type="ECO:0000259" key="2">
    <source>
        <dbReference type="Pfam" id="PF18798"/>
    </source>
</evidence>
<proteinExistence type="predicted"/>
<protein>
    <submittedName>
        <fullName evidence="3">LPD1 domain-containing protein</fullName>
    </submittedName>
</protein>
<feature type="domain" description="Large polyvalent protein-associated" evidence="2">
    <location>
        <begin position="88"/>
        <end position="193"/>
    </location>
</feature>
<dbReference type="Pfam" id="PF18798">
    <property type="entry name" value="LPD3"/>
    <property type="match status" value="1"/>
</dbReference>
<evidence type="ECO:0000313" key="4">
    <source>
        <dbReference type="Proteomes" id="UP000829560"/>
    </source>
</evidence>
<sequence>MIIDIDRLVPLQTALKKLHSATSVEDKLEVSTLVRNELVKLGVLSDIDDTSSPKDNRASIGAAYDAITSWDIKKADNKFQELLEQNNSDHKKSAMHFFKKYLSGRAVKTTLGLVVLNSKSKNKMTWQAKREPIALATPRIPQILLEGKIGAREPANKERSDSLIAFYEFSKIITVASKDYHARIKVAEREMGDHAAYNLTSRQLDGMYSEENPSHLPHWLNKSDLDNQPSLRRCDELLTITSHSNNDVNDSTAFDDVSYAENVGSNTAYEILLDTLEVQELEPSNSEYSDNPNDDNYRYADTGYIAGSKKELASNRIKELAKDGVAVKVKDIDWSEIETDALLAESLIKKSNIMGQVDYNELKDNGIEPGTAFLIQKVLASVATEPHWDLVEFAKNSYAGRRNISYNQDQLLAFARLADELGVAEQKQMMRKAYVSGIDTLKARISKCVTPRDLYNELVAIAGELGGSMLSTDVADKYKTLSSEQDALRTEMEEESEALYKEAIAGLAKMAKEEGINPIEYNIQKWVMSWATEKYPERQFSGSYIGKGIVDANKFKKWKEYNIALKAINAIGAFETLTTNRSIQQWVALGERFWAIIERTSSAFVKHLNLAIDGKYDDWGLTITDSSKTGSGGKKGKKKTTFELIVAEQIERKGGKEVVINSTKELKDEFGFRDIQSGDWILKEKSSAEFHVKNTAAAMFDLSDIIGINHKALGFNGRLAMAFGARGRGGALAHYEPVQRVINLTKMRGGGSLGHEWFHAIDNILGEVLGNEEAVGAGNYLTEKPSLASNSKISKAFKDLQDAMFIGDTYTPEVFKITEKDIELAKLNINPDKLNRTTKLILDAGNASGAVRAIDSIYGRANRSRRSKQHTAWRKVAAAYYNQDKSGQEVVLETGLISSKFKANSVSLDGTRAKPYWSSTREMAARAFQAYLEDSLEAQGRRNDYLSYGANNDLYDGVHKAYPEGNERARINAAFDKLFEIIKDEKVFENASADEALMDSIFGAQPYGQFVLDHLIQW</sequence>
<dbReference type="Pfam" id="PF18796">
    <property type="entry name" value="LPD1"/>
    <property type="match status" value="1"/>
</dbReference>
<dbReference type="EMBL" id="CP093310">
    <property type="protein sequence ID" value="WXX24812.1"/>
    <property type="molecule type" value="Genomic_DNA"/>
</dbReference>
<name>A0AAU6PWI5_9GAMM</name>